<feature type="binding site" evidence="7 8">
    <location>
        <position position="294"/>
    </location>
    <ligand>
        <name>S-adenosyl-L-methionine</name>
        <dbReference type="ChEBI" id="CHEBI:59789"/>
    </ligand>
</feature>
<feature type="active site" evidence="9">
    <location>
        <position position="319"/>
    </location>
</feature>
<evidence type="ECO:0000313" key="13">
    <source>
        <dbReference type="Proteomes" id="UP000344571"/>
    </source>
</evidence>
<evidence type="ECO:0000256" key="2">
    <source>
        <dbReference type="ARBA" id="ARBA00022679"/>
    </source>
</evidence>
<feature type="active site" description="Nucleophile" evidence="7 8">
    <location>
        <position position="319"/>
    </location>
</feature>
<comment type="function">
    <text evidence="7">Dual-specificity methyltransferase that catalyzes the formation of 5-methyluridine at position 54 (m5U54) in all tRNAs, and that of position 341 (m5U341) in tmRNA (transfer-mRNA).</text>
</comment>
<dbReference type="PROSITE" id="PS01231">
    <property type="entry name" value="TRMA_2"/>
    <property type="match status" value="1"/>
</dbReference>
<dbReference type="SUPFAM" id="SSF53335">
    <property type="entry name" value="S-adenosyl-L-methionine-dependent methyltransferases"/>
    <property type="match status" value="1"/>
</dbReference>
<dbReference type="PANTHER" id="PTHR47790">
    <property type="entry name" value="TRNA/TMRNA (URACIL-C(5))-METHYLTRANSFERASE"/>
    <property type="match status" value="1"/>
</dbReference>
<comment type="catalytic activity">
    <reaction evidence="5 7">
        <text>uridine(341) in tmRNA + S-adenosyl-L-methionine = 5-methyluridine(341) in tmRNA + S-adenosyl-L-homocysteine + H(+)</text>
        <dbReference type="Rhea" id="RHEA:43612"/>
        <dbReference type="Rhea" id="RHEA-COMP:10630"/>
        <dbReference type="Rhea" id="RHEA-COMP:10631"/>
        <dbReference type="ChEBI" id="CHEBI:15378"/>
        <dbReference type="ChEBI" id="CHEBI:57856"/>
        <dbReference type="ChEBI" id="CHEBI:59789"/>
        <dbReference type="ChEBI" id="CHEBI:65315"/>
        <dbReference type="ChEBI" id="CHEBI:74447"/>
    </reaction>
</comment>
<keyword evidence="13" id="KW-1185">Reference proteome</keyword>
<dbReference type="PROSITE" id="PS01230">
    <property type="entry name" value="TRMA_1"/>
    <property type="match status" value="1"/>
</dbReference>
<dbReference type="InterPro" id="IPR030390">
    <property type="entry name" value="MeTrfase_TrmA_AS"/>
</dbReference>
<dbReference type="GO" id="GO:0030697">
    <property type="term" value="F:tRNA (uracil(54)-C5)-methyltransferase activity, S-adenosyl methionine-dependent"/>
    <property type="evidence" value="ECO:0007669"/>
    <property type="project" value="UniProtKB-UniRule"/>
</dbReference>
<dbReference type="EC" id="2.1.1.35" evidence="7"/>
<comment type="catalytic activity">
    <reaction evidence="6 7">
        <text>uridine(54) in tRNA + S-adenosyl-L-methionine = 5-methyluridine(54) in tRNA + S-adenosyl-L-homocysteine + H(+)</text>
        <dbReference type="Rhea" id="RHEA:42712"/>
        <dbReference type="Rhea" id="RHEA-COMP:10167"/>
        <dbReference type="Rhea" id="RHEA-COMP:10193"/>
        <dbReference type="ChEBI" id="CHEBI:15378"/>
        <dbReference type="ChEBI" id="CHEBI:57856"/>
        <dbReference type="ChEBI" id="CHEBI:59789"/>
        <dbReference type="ChEBI" id="CHEBI:65315"/>
        <dbReference type="ChEBI" id="CHEBI:74447"/>
        <dbReference type="EC" id="2.1.1.35"/>
    </reaction>
</comment>
<feature type="binding site" evidence="7 8">
    <location>
        <position position="185"/>
    </location>
    <ligand>
        <name>S-adenosyl-L-methionine</name>
        <dbReference type="ChEBI" id="CHEBI:59789"/>
    </ligand>
</feature>
<dbReference type="PANTHER" id="PTHR47790:SF2">
    <property type="entry name" value="TRNA_TMRNA (URACIL-C(5))-METHYLTRANSFERASE"/>
    <property type="match status" value="1"/>
</dbReference>
<evidence type="ECO:0000256" key="6">
    <source>
        <dbReference type="ARBA" id="ARBA00052788"/>
    </source>
</evidence>
<dbReference type="PROSITE" id="PS51687">
    <property type="entry name" value="SAM_MT_RNA_M5U"/>
    <property type="match status" value="1"/>
</dbReference>
<dbReference type="Proteomes" id="UP000344571">
    <property type="component" value="Chromosome"/>
</dbReference>
<dbReference type="NCBIfam" id="TIGR02143">
    <property type="entry name" value="trmA_only"/>
    <property type="match status" value="1"/>
</dbReference>
<dbReference type="InterPro" id="IPR011869">
    <property type="entry name" value="TrmA_MeTrfase"/>
</dbReference>
<comment type="similarity">
    <text evidence="7">Belongs to the class I-like SAM-binding methyltransferase superfamily. RNA M5U methyltransferase family. TrmA subfamily.</text>
</comment>
<dbReference type="Gene3D" id="3.40.50.150">
    <property type="entry name" value="Vaccinia Virus protein VP39"/>
    <property type="match status" value="1"/>
</dbReference>
<dbReference type="RefSeq" id="WP_096345159.1">
    <property type="nucleotide sequence ID" value="NZ_CP033116.1"/>
</dbReference>
<keyword evidence="4 7" id="KW-0819">tRNA processing</keyword>
<evidence type="ECO:0000256" key="5">
    <source>
        <dbReference type="ARBA" id="ARBA00051255"/>
    </source>
</evidence>
<evidence type="ECO:0000313" key="10">
    <source>
        <dbReference type="EMBL" id="PCD00815.1"/>
    </source>
</evidence>
<dbReference type="GO" id="GO:0000049">
    <property type="term" value="F:tRNA binding"/>
    <property type="evidence" value="ECO:0007669"/>
    <property type="project" value="TreeGrafter"/>
</dbReference>
<evidence type="ECO:0000313" key="11">
    <source>
        <dbReference type="EMBL" id="QFY58105.1"/>
    </source>
</evidence>
<keyword evidence="3 7" id="KW-0949">S-adenosyl-L-methionine</keyword>
<dbReference type="GO" id="GO:0005829">
    <property type="term" value="C:cytosol"/>
    <property type="evidence" value="ECO:0007669"/>
    <property type="project" value="TreeGrafter"/>
</dbReference>
<dbReference type="Pfam" id="PF05958">
    <property type="entry name" value="tRNA_U5-meth_tr"/>
    <property type="match status" value="1"/>
</dbReference>
<proteinExistence type="inferred from homology"/>
<dbReference type="Gene3D" id="2.40.50.1070">
    <property type="match status" value="1"/>
</dbReference>
<dbReference type="CDD" id="cd02440">
    <property type="entry name" value="AdoMet_MTases"/>
    <property type="match status" value="1"/>
</dbReference>
<dbReference type="EMBL" id="CP033116">
    <property type="protein sequence ID" value="QFY58105.1"/>
    <property type="molecule type" value="Genomic_DNA"/>
</dbReference>
<evidence type="ECO:0000256" key="7">
    <source>
        <dbReference type="HAMAP-Rule" id="MF_01011"/>
    </source>
</evidence>
<dbReference type="GO" id="GO:0019843">
    <property type="term" value="F:rRNA binding"/>
    <property type="evidence" value="ECO:0007669"/>
    <property type="project" value="TreeGrafter"/>
</dbReference>
<dbReference type="HAMAP" id="MF_01011">
    <property type="entry name" value="RNA_methyltr_TrmA"/>
    <property type="match status" value="1"/>
</dbReference>
<gene>
    <name evidence="7 10" type="primary">trmA</name>
    <name evidence="10" type="ORF">CO192_03175</name>
    <name evidence="11" type="ORF">EAO82_18050</name>
</gene>
<evidence type="ECO:0000256" key="9">
    <source>
        <dbReference type="PROSITE-ProRule" id="PRU10015"/>
    </source>
</evidence>
<evidence type="ECO:0000256" key="1">
    <source>
        <dbReference type="ARBA" id="ARBA00022603"/>
    </source>
</evidence>
<accession>A0AA92EQX1</accession>
<dbReference type="InterPro" id="IPR010280">
    <property type="entry name" value="U5_MeTrfase_fam"/>
</dbReference>
<organism evidence="10 12">
    <name type="scientific">Halopseudomonas pelagia</name>
    <dbReference type="NCBI Taxonomy" id="553151"/>
    <lineage>
        <taxon>Bacteria</taxon>
        <taxon>Pseudomonadati</taxon>
        <taxon>Pseudomonadota</taxon>
        <taxon>Gammaproteobacteria</taxon>
        <taxon>Pseudomonadales</taxon>
        <taxon>Pseudomonadaceae</taxon>
        <taxon>Halopseudomonas</taxon>
    </lineage>
</organism>
<dbReference type="InterPro" id="IPR030391">
    <property type="entry name" value="MeTrfase_TrmA_CS"/>
</dbReference>
<name>A0AA92EQX1_9GAMM</name>
<dbReference type="FunFam" id="2.40.50.1070:FF:000001">
    <property type="entry name" value="tRNA/tmRNA (uracil-C(5))-methyltransferase"/>
    <property type="match status" value="1"/>
</dbReference>
<dbReference type="GO" id="GO:0030488">
    <property type="term" value="P:tRNA methylation"/>
    <property type="evidence" value="ECO:0007669"/>
    <property type="project" value="UniProtKB-UniRule"/>
</dbReference>
<feature type="binding site" evidence="7">
    <location>
        <position position="218"/>
    </location>
    <ligand>
        <name>S-adenosyl-L-methionine</name>
        <dbReference type="ChEBI" id="CHEBI:59789"/>
    </ligand>
</feature>
<feature type="active site" description="Proton acceptor" evidence="7">
    <location>
        <position position="353"/>
    </location>
</feature>
<dbReference type="FunFam" id="3.40.50.150:FF:000012">
    <property type="entry name" value="tRNA/tmRNA (uracil-C(5))-methyltransferase"/>
    <property type="match status" value="1"/>
</dbReference>
<keyword evidence="1 7" id="KW-0489">Methyltransferase</keyword>
<dbReference type="InterPro" id="IPR029063">
    <property type="entry name" value="SAM-dependent_MTases_sf"/>
</dbReference>
<dbReference type="Proteomes" id="UP000243750">
    <property type="component" value="Unassembled WGS sequence"/>
</dbReference>
<reference evidence="10 12" key="1">
    <citation type="submission" date="2017-09" db="EMBL/GenBank/DDBJ databases">
        <title>Bacterial and phytoplankton interrelationship in Kongsfjorden, an Arctic fjord.</title>
        <authorList>
            <person name="Sinha R."/>
            <person name="Krishnan K."/>
        </authorList>
    </citation>
    <scope>NUCLEOTIDE SEQUENCE [LARGE SCALE GENOMIC DNA]</scope>
    <source>
        <strain evidence="10 12">58</strain>
    </source>
</reference>
<evidence type="ECO:0000256" key="3">
    <source>
        <dbReference type="ARBA" id="ARBA00022691"/>
    </source>
</evidence>
<protein>
    <recommendedName>
        <fullName evidence="7">tRNA/tmRNA (uracil-C(5))-methyltransferase</fullName>
        <ecNumber evidence="7">2.1.1.35</ecNumber>
    </recommendedName>
    <alternativeName>
        <fullName evidence="7">tRNA (uracil(54)-C(5))-methyltransferase</fullName>
    </alternativeName>
    <alternativeName>
        <fullName evidence="7">tRNA(m5U54)-methyltransferase</fullName>
        <shortName evidence="7">RUMT</shortName>
    </alternativeName>
    <alternativeName>
        <fullName evidence="7">tmRNA (uracil(341)-C(5))-methyltransferase</fullName>
    </alternativeName>
</protein>
<feature type="binding site" evidence="7 8">
    <location>
        <position position="213"/>
    </location>
    <ligand>
        <name>S-adenosyl-L-methionine</name>
        <dbReference type="ChEBI" id="CHEBI:59789"/>
    </ligand>
</feature>
<keyword evidence="2 7" id="KW-0808">Transferase</keyword>
<dbReference type="EMBL" id="NWMT01000056">
    <property type="protein sequence ID" value="PCD00815.1"/>
    <property type="molecule type" value="Genomic_DNA"/>
</dbReference>
<dbReference type="AlphaFoldDB" id="A0AA92EQX1"/>
<feature type="binding site" evidence="7 8">
    <location>
        <position position="234"/>
    </location>
    <ligand>
        <name>S-adenosyl-L-methionine</name>
        <dbReference type="ChEBI" id="CHEBI:59789"/>
    </ligand>
</feature>
<evidence type="ECO:0000256" key="8">
    <source>
        <dbReference type="PROSITE-ProRule" id="PRU01024"/>
    </source>
</evidence>
<reference evidence="11 13" key="2">
    <citation type="submission" date="2018-10" db="EMBL/GenBank/DDBJ databases">
        <title>Complete genome sequence of Pseudomonas pelagia strain Kongs-67.</title>
        <authorList>
            <person name="Sinha R.K."/>
            <person name="Krishnan K."/>
        </authorList>
    </citation>
    <scope>NUCLEOTIDE SEQUENCE [LARGE SCALE GENOMIC DNA]</scope>
    <source>
        <strain evidence="11 13">Kongs-67</strain>
    </source>
</reference>
<evidence type="ECO:0000313" key="12">
    <source>
        <dbReference type="Proteomes" id="UP000243750"/>
    </source>
</evidence>
<evidence type="ECO:0000256" key="4">
    <source>
        <dbReference type="ARBA" id="ARBA00022694"/>
    </source>
</evidence>
<sequence length="362" mass="41112">MGLSFNPADYDQELAAKRQRLIDLLAPFHAPEPQVFSSPKEHFRLRAEFRLWYQDGQAHYAMFEPGEKYKAVLIEQLPIASRRINELMGPLLEACKAEPLLGRKLFQIEFLTTLSGEALVTLCYHRPIDEQWDAAAQALAEQLGIMLIGRSRGRKRVLQRDHVVEELQVADRTWRYQQVEGGFTQPNGHVNQHMLGWALDAAGENSDDLLELYCGNGNFTLPLSTRFRKVMATELSKSSVRSAVANLEMNQVENVTLIRLASEEVTQALKGVREFRRLQGIDLSSYDFGTVFVDPPRAGLDPATLELVRGYRRILYISCNPETLANNLAVLNSTHRVTRCALFDQFPYTHHMESGVLLERRG</sequence>